<accession>A0A512N8N3</accession>
<evidence type="ECO:0000256" key="4">
    <source>
        <dbReference type="PROSITE-ProRule" id="PRU00473"/>
    </source>
</evidence>
<dbReference type="AlphaFoldDB" id="A0A512N8N3"/>
<dbReference type="CDD" id="cd07185">
    <property type="entry name" value="OmpA_C-like"/>
    <property type="match status" value="1"/>
</dbReference>
<dbReference type="RefSeq" id="WP_147149370.1">
    <property type="nucleotide sequence ID" value="NZ_BKAJ01000036.1"/>
</dbReference>
<comment type="caution">
    <text evidence="7">The sequence shown here is derived from an EMBL/GenBank/DDBJ whole genome shotgun (WGS) entry which is preliminary data.</text>
</comment>
<evidence type="ECO:0000256" key="1">
    <source>
        <dbReference type="ARBA" id="ARBA00004442"/>
    </source>
</evidence>
<dbReference type="InterPro" id="IPR036737">
    <property type="entry name" value="OmpA-like_sf"/>
</dbReference>
<dbReference type="PANTHER" id="PTHR30329">
    <property type="entry name" value="STATOR ELEMENT OF FLAGELLAR MOTOR COMPLEX"/>
    <property type="match status" value="1"/>
</dbReference>
<comment type="subcellular location">
    <subcellularLocation>
        <location evidence="1">Cell outer membrane</location>
    </subcellularLocation>
</comment>
<evidence type="ECO:0000313" key="8">
    <source>
        <dbReference type="Proteomes" id="UP000321058"/>
    </source>
</evidence>
<reference evidence="7 8" key="1">
    <citation type="submission" date="2019-07" db="EMBL/GenBank/DDBJ databases">
        <title>Whole genome shotgun sequence of Reyranella soli NBRC 108950.</title>
        <authorList>
            <person name="Hosoyama A."/>
            <person name="Uohara A."/>
            <person name="Ohji S."/>
            <person name="Ichikawa N."/>
        </authorList>
    </citation>
    <scope>NUCLEOTIDE SEQUENCE [LARGE SCALE GENOMIC DNA]</scope>
    <source>
        <strain evidence="7 8">NBRC 108950</strain>
    </source>
</reference>
<protein>
    <recommendedName>
        <fullName evidence="6">OmpA-like domain-containing protein</fullName>
    </recommendedName>
</protein>
<feature type="signal peptide" evidence="5">
    <location>
        <begin position="1"/>
        <end position="19"/>
    </location>
</feature>
<dbReference type="Gene3D" id="3.30.1330.60">
    <property type="entry name" value="OmpA-like domain"/>
    <property type="match status" value="1"/>
</dbReference>
<feature type="domain" description="OmpA-like" evidence="6">
    <location>
        <begin position="39"/>
        <end position="146"/>
    </location>
</feature>
<dbReference type="InterPro" id="IPR006664">
    <property type="entry name" value="OMP_bac"/>
</dbReference>
<dbReference type="Pfam" id="PF00691">
    <property type="entry name" value="OmpA"/>
    <property type="match status" value="1"/>
</dbReference>
<dbReference type="PANTHER" id="PTHR30329:SF21">
    <property type="entry name" value="LIPOPROTEIN YIAD-RELATED"/>
    <property type="match status" value="1"/>
</dbReference>
<dbReference type="SUPFAM" id="SSF103088">
    <property type="entry name" value="OmpA-like"/>
    <property type="match status" value="1"/>
</dbReference>
<sequence>MLKSFSALFGVLLLVSACGESTQNMSLQQPPPAPPPPPKSWMVFFDTNSTALSQQSSTTIGEAATVAKSMPSARVAVTGFADTDGNPAYNQQLSLRRANAVKNALVSNGIAPQAVTVTGSGESGLLIDTPDQTKNEKNRRVQIVVQ</sequence>
<dbReference type="InterPro" id="IPR050330">
    <property type="entry name" value="Bact_OuterMem_StrucFunc"/>
</dbReference>
<keyword evidence="2 4" id="KW-0472">Membrane</keyword>
<evidence type="ECO:0000313" key="7">
    <source>
        <dbReference type="EMBL" id="GEP55273.1"/>
    </source>
</evidence>
<evidence type="ECO:0000256" key="2">
    <source>
        <dbReference type="ARBA" id="ARBA00023136"/>
    </source>
</evidence>
<evidence type="ECO:0000256" key="5">
    <source>
        <dbReference type="SAM" id="SignalP"/>
    </source>
</evidence>
<name>A0A512N8N3_9HYPH</name>
<dbReference type="Proteomes" id="UP000321058">
    <property type="component" value="Unassembled WGS sequence"/>
</dbReference>
<dbReference type="InterPro" id="IPR006665">
    <property type="entry name" value="OmpA-like"/>
</dbReference>
<keyword evidence="5" id="KW-0732">Signal</keyword>
<organism evidence="7 8">
    <name type="scientific">Reyranella soli</name>
    <dbReference type="NCBI Taxonomy" id="1230389"/>
    <lineage>
        <taxon>Bacteria</taxon>
        <taxon>Pseudomonadati</taxon>
        <taxon>Pseudomonadota</taxon>
        <taxon>Alphaproteobacteria</taxon>
        <taxon>Hyphomicrobiales</taxon>
        <taxon>Reyranellaceae</taxon>
        <taxon>Reyranella</taxon>
    </lineage>
</organism>
<dbReference type="OrthoDB" id="189250at2"/>
<proteinExistence type="predicted"/>
<evidence type="ECO:0000256" key="3">
    <source>
        <dbReference type="ARBA" id="ARBA00023237"/>
    </source>
</evidence>
<feature type="chain" id="PRO_5021835019" description="OmpA-like domain-containing protein" evidence="5">
    <location>
        <begin position="20"/>
        <end position="146"/>
    </location>
</feature>
<dbReference type="PRINTS" id="PR01021">
    <property type="entry name" value="OMPADOMAIN"/>
</dbReference>
<dbReference type="PROSITE" id="PS51257">
    <property type="entry name" value="PROKAR_LIPOPROTEIN"/>
    <property type="match status" value="1"/>
</dbReference>
<keyword evidence="8" id="KW-1185">Reference proteome</keyword>
<keyword evidence="3" id="KW-0998">Cell outer membrane</keyword>
<evidence type="ECO:0000259" key="6">
    <source>
        <dbReference type="PROSITE" id="PS51123"/>
    </source>
</evidence>
<gene>
    <name evidence="7" type="ORF">RSO01_24390</name>
</gene>
<dbReference type="EMBL" id="BKAJ01000036">
    <property type="protein sequence ID" value="GEP55273.1"/>
    <property type="molecule type" value="Genomic_DNA"/>
</dbReference>
<dbReference type="GO" id="GO:0009279">
    <property type="term" value="C:cell outer membrane"/>
    <property type="evidence" value="ECO:0007669"/>
    <property type="project" value="UniProtKB-SubCell"/>
</dbReference>
<dbReference type="PROSITE" id="PS51123">
    <property type="entry name" value="OMPA_2"/>
    <property type="match status" value="1"/>
</dbReference>